<evidence type="ECO:0000259" key="17">
    <source>
        <dbReference type="PROSITE" id="PS50011"/>
    </source>
</evidence>
<evidence type="ECO:0000313" key="19">
    <source>
        <dbReference type="Proteomes" id="UP001159363"/>
    </source>
</evidence>
<dbReference type="Gene3D" id="1.10.510.10">
    <property type="entry name" value="Transferase(Phosphotransferase) domain 1"/>
    <property type="match status" value="2"/>
</dbReference>
<dbReference type="PROSITE" id="PS50012">
    <property type="entry name" value="RCC1_3"/>
    <property type="match status" value="5"/>
</dbReference>
<keyword evidence="10" id="KW-0677">Repeat</keyword>
<sequence length="1166" mass="125889">MRHLMCVPVSPLAFARSFATSCQAAASRRRSQERAPAVCGGGMERRRLLLASSRAPHLAAASGAARSYVTLLLYQYDVSTLDSILETGDPRENPPTNGIVWHDDSHLRKSGANRPGIEPVSPWWEASSLTAQPPWPVLLLSGKHIVAGEVSESLSQRKVDSVVMLLHIVAGEVSESLSQRKVDSVAMLLHCSESEMFVCSAGAKVLSPQSVKADLGVREFFSQLVSRHLDYTSPTCRLDFLSVSPAVHANGDLIVHQLQSLLGIPVGMSKDLFGTDVQMVSSHGDPLQLTLGDMYFNTSVLRERLMDENAVSGDKKLDGYEKLRTVGKGVPLIVADDSLVVIKEVNMTELTAAERQMALNEVQVLALLNHPNIISYLGSFEQDGVLMIEMEYADGGTLAQLLSQAESRLGEVEIITLFRQIVDAIHYMHDHNILHRVVVPSAERGHLSRPVYDDDDYNDAAMCEGKQYDQKSDIWALGCILYEMACLQKTFEGSNLPALVNKIMKPVDAVVVSQDGSKDTGLNNPKLTISNGNKKAGSLWWLLKIVGLLVGASGWFANPLYPRVQLPSRIVAGHDVHGQFQPVSGGYSAGFRQLVHDLLQKEPVFRPTAAEIMELRLPQLLDSLQEDGAESSLDRDSTPSLGNSSNRSVLYDFKAFDCHVALTPIPLPPRSRIMEVAVSNTHIIVLTADMQVYTWGEGGRGQLGHSETTQYTSQPRCVEALRGKSINRVGAGDGYSAFVSDSGMLMTCGDGTFGCLGHGDWNNVLRPRLVERLLSVDVAVLSCGSHHVAVLSVEGEMYAWGRGDGGRLGLGHQQDCCSPAQVSVPSDHVVRTVYCGGDATAVVTTEGVMFACGRNSSNKLGLNHAPRFFNFSSKVEVDRALVLTRVRNIGAKVCSVSLGANHTAVLTESGHVITFGRNNEGQLGRGHTRPTSGQPAIVKLMSDKVTTMVQCGLTYTVAATVENAVYFWGTRYNTISYQSWKHVAAWEGRDHVSLTQLAPLHAPKGAFDQPWQRSGGGGCQPRGPQFRRSILLAPAGPVCGATQGLYASPSQVAKGDALSLAGLYPSHSGLMIQVDTTVPLACIHPHKDGLEPDDASDSSSGDETDSDLRGGSSTQGVEYDSIGPGQRKPSGCVTTGTTGDPTARKSRGLNPAEDIANQKFNTFRSR</sequence>
<protein>
    <recommendedName>
        <fullName evidence="4">non-specific serine/threonine protein kinase</fullName>
        <ecNumber evidence="4">2.7.11.1</ecNumber>
    </recommendedName>
</protein>
<dbReference type="InterPro" id="IPR000719">
    <property type="entry name" value="Prot_kinase_dom"/>
</dbReference>
<evidence type="ECO:0000256" key="13">
    <source>
        <dbReference type="ARBA" id="ARBA00022840"/>
    </source>
</evidence>
<keyword evidence="12" id="KW-0418">Kinase</keyword>
<dbReference type="Pfam" id="PF25390">
    <property type="entry name" value="WD40_RLD"/>
    <property type="match status" value="1"/>
</dbReference>
<keyword evidence="13" id="KW-0067">ATP-binding</keyword>
<evidence type="ECO:0000256" key="8">
    <source>
        <dbReference type="ARBA" id="ARBA00022679"/>
    </source>
</evidence>
<dbReference type="InterPro" id="IPR009091">
    <property type="entry name" value="RCC1/BLIP-II"/>
</dbReference>
<proteinExistence type="inferred from homology"/>
<evidence type="ECO:0000256" key="11">
    <source>
        <dbReference type="ARBA" id="ARBA00022741"/>
    </source>
</evidence>
<keyword evidence="8" id="KW-0808">Transferase</keyword>
<accession>A0ABQ9GG34</accession>
<name>A0ABQ9GG34_9NEOP</name>
<evidence type="ECO:0000256" key="16">
    <source>
        <dbReference type="SAM" id="MobiDB-lite"/>
    </source>
</evidence>
<evidence type="ECO:0000256" key="3">
    <source>
        <dbReference type="ARBA" id="ARBA00010886"/>
    </source>
</evidence>
<evidence type="ECO:0000256" key="9">
    <source>
        <dbReference type="ARBA" id="ARBA00022723"/>
    </source>
</evidence>
<keyword evidence="9" id="KW-0479">Metal-binding</keyword>
<feature type="region of interest" description="Disordered" evidence="16">
    <location>
        <begin position="1083"/>
        <end position="1166"/>
    </location>
</feature>
<dbReference type="PRINTS" id="PR00633">
    <property type="entry name" value="RCCNDNSATION"/>
</dbReference>
<evidence type="ECO:0000256" key="12">
    <source>
        <dbReference type="ARBA" id="ARBA00022777"/>
    </source>
</evidence>
<feature type="repeat" description="RCC1" evidence="15">
    <location>
        <begin position="743"/>
        <end position="794"/>
    </location>
</feature>
<dbReference type="SUPFAM" id="SSF56112">
    <property type="entry name" value="Protein kinase-like (PK-like)"/>
    <property type="match status" value="1"/>
</dbReference>
<evidence type="ECO:0000256" key="6">
    <source>
        <dbReference type="ARBA" id="ARBA00022527"/>
    </source>
</evidence>
<comment type="caution">
    <text evidence="18">The sequence shown here is derived from an EMBL/GenBank/DDBJ whole genome shotgun (WGS) entry which is preliminary data.</text>
</comment>
<evidence type="ECO:0000256" key="4">
    <source>
        <dbReference type="ARBA" id="ARBA00012513"/>
    </source>
</evidence>
<evidence type="ECO:0000256" key="14">
    <source>
        <dbReference type="ARBA" id="ARBA00022842"/>
    </source>
</evidence>
<evidence type="ECO:0000256" key="5">
    <source>
        <dbReference type="ARBA" id="ARBA00022490"/>
    </source>
</evidence>
<evidence type="ECO:0000256" key="15">
    <source>
        <dbReference type="PROSITE-ProRule" id="PRU00235"/>
    </source>
</evidence>
<dbReference type="Gene3D" id="2.130.10.30">
    <property type="entry name" value="Regulator of chromosome condensation 1/beta-lactamase-inhibitor protein II"/>
    <property type="match status" value="1"/>
</dbReference>
<evidence type="ECO:0000256" key="10">
    <source>
        <dbReference type="ARBA" id="ARBA00022737"/>
    </source>
</evidence>
<dbReference type="InterPro" id="IPR051997">
    <property type="entry name" value="STK_NEK"/>
</dbReference>
<dbReference type="EC" id="2.7.11.1" evidence="4"/>
<dbReference type="SUPFAM" id="SSF50985">
    <property type="entry name" value="RCC1/BLIP-II"/>
    <property type="match status" value="1"/>
</dbReference>
<dbReference type="InterPro" id="IPR011009">
    <property type="entry name" value="Kinase-like_dom_sf"/>
</dbReference>
<feature type="repeat" description="RCC1" evidence="15">
    <location>
        <begin position="690"/>
        <end position="742"/>
    </location>
</feature>
<comment type="cofactor">
    <cofactor evidence="1">
        <name>Mg(2+)</name>
        <dbReference type="ChEBI" id="CHEBI:18420"/>
    </cofactor>
</comment>
<dbReference type="EMBL" id="JARBHB010000013">
    <property type="protein sequence ID" value="KAJ8870688.1"/>
    <property type="molecule type" value="Genomic_DNA"/>
</dbReference>
<evidence type="ECO:0000256" key="2">
    <source>
        <dbReference type="ARBA" id="ARBA00004496"/>
    </source>
</evidence>
<dbReference type="Pfam" id="PF00069">
    <property type="entry name" value="Pkinase"/>
    <property type="match status" value="2"/>
</dbReference>
<feature type="repeat" description="RCC1" evidence="15">
    <location>
        <begin position="910"/>
        <end position="962"/>
    </location>
</feature>
<organism evidence="18 19">
    <name type="scientific">Dryococelus australis</name>
    <dbReference type="NCBI Taxonomy" id="614101"/>
    <lineage>
        <taxon>Eukaryota</taxon>
        <taxon>Metazoa</taxon>
        <taxon>Ecdysozoa</taxon>
        <taxon>Arthropoda</taxon>
        <taxon>Hexapoda</taxon>
        <taxon>Insecta</taxon>
        <taxon>Pterygota</taxon>
        <taxon>Neoptera</taxon>
        <taxon>Polyneoptera</taxon>
        <taxon>Phasmatodea</taxon>
        <taxon>Verophasmatodea</taxon>
        <taxon>Anareolatae</taxon>
        <taxon>Phasmatidae</taxon>
        <taxon>Eurycanthinae</taxon>
        <taxon>Dryococelus</taxon>
    </lineage>
</organism>
<feature type="compositionally biased region" description="Acidic residues" evidence="16">
    <location>
        <begin position="1091"/>
        <end position="1105"/>
    </location>
</feature>
<keyword evidence="5" id="KW-0963">Cytoplasm</keyword>
<keyword evidence="19" id="KW-1185">Reference proteome</keyword>
<keyword evidence="11" id="KW-0547">Nucleotide-binding</keyword>
<comment type="subcellular location">
    <subcellularLocation>
        <location evidence="2">Cytoplasm</location>
    </subcellularLocation>
</comment>
<feature type="repeat" description="RCC1" evidence="15">
    <location>
        <begin position="847"/>
        <end position="909"/>
    </location>
</feature>
<dbReference type="Proteomes" id="UP001159363">
    <property type="component" value="Chromosome 12"/>
</dbReference>
<feature type="repeat" description="RCC1" evidence="15">
    <location>
        <begin position="795"/>
        <end position="846"/>
    </location>
</feature>
<reference evidence="18 19" key="1">
    <citation type="submission" date="2023-02" db="EMBL/GenBank/DDBJ databases">
        <title>LHISI_Scaffold_Assembly.</title>
        <authorList>
            <person name="Stuart O.P."/>
            <person name="Cleave R."/>
            <person name="Magrath M.J.L."/>
            <person name="Mikheyev A.S."/>
        </authorList>
    </citation>
    <scope>NUCLEOTIDE SEQUENCE [LARGE SCALE GENOMIC DNA]</scope>
    <source>
        <strain evidence="18">Daus_M_001</strain>
        <tissue evidence="18">Leg muscle</tissue>
    </source>
</reference>
<keyword evidence="14" id="KW-0460">Magnesium</keyword>
<evidence type="ECO:0000256" key="7">
    <source>
        <dbReference type="ARBA" id="ARBA00022553"/>
    </source>
</evidence>
<keyword evidence="7" id="KW-0597">Phosphoprotein</keyword>
<dbReference type="PROSITE" id="PS50011">
    <property type="entry name" value="PROTEIN_KINASE_DOM"/>
    <property type="match status" value="1"/>
</dbReference>
<feature type="domain" description="Protein kinase" evidence="17">
    <location>
        <begin position="320"/>
        <end position="620"/>
    </location>
</feature>
<dbReference type="PANTHER" id="PTHR44535:SF5">
    <property type="entry name" value="PROTEIN KINASE DOMAIN-CONTAINING PROTEIN"/>
    <property type="match status" value="1"/>
</dbReference>
<comment type="similarity">
    <text evidence="3">Belongs to the protein kinase superfamily. NEK Ser/Thr protein kinase family. NIMA subfamily.</text>
</comment>
<dbReference type="InterPro" id="IPR058923">
    <property type="entry name" value="RCC1-like_dom"/>
</dbReference>
<evidence type="ECO:0000313" key="18">
    <source>
        <dbReference type="EMBL" id="KAJ8870688.1"/>
    </source>
</evidence>
<evidence type="ECO:0000256" key="1">
    <source>
        <dbReference type="ARBA" id="ARBA00001946"/>
    </source>
</evidence>
<dbReference type="PANTHER" id="PTHR44535">
    <property type="entry name" value="PROTEIN CBG16200"/>
    <property type="match status" value="1"/>
</dbReference>
<keyword evidence="6" id="KW-0723">Serine/threonine-protein kinase</keyword>
<dbReference type="InterPro" id="IPR000408">
    <property type="entry name" value="Reg_chr_condens"/>
</dbReference>
<gene>
    <name evidence="18" type="ORF">PR048_029712</name>
</gene>
<dbReference type="Gene3D" id="3.30.200.20">
    <property type="entry name" value="Phosphorylase Kinase, domain 1"/>
    <property type="match status" value="1"/>
</dbReference>